<dbReference type="RefSeq" id="WP_272744882.1">
    <property type="nucleotide sequence ID" value="NZ_JAQQKV010000002.1"/>
</dbReference>
<dbReference type="Proteomes" id="UP001218579">
    <property type="component" value="Unassembled WGS sequence"/>
</dbReference>
<name>A0ABT5HJY2_9CAUL</name>
<dbReference type="SMART" id="SM00869">
    <property type="entry name" value="Autotransporter"/>
    <property type="match status" value="1"/>
</dbReference>
<organism evidence="3 4">
    <name type="scientific">Asticcacaulis machinosus</name>
    <dbReference type="NCBI Taxonomy" id="2984211"/>
    <lineage>
        <taxon>Bacteria</taxon>
        <taxon>Pseudomonadati</taxon>
        <taxon>Pseudomonadota</taxon>
        <taxon>Alphaproteobacteria</taxon>
        <taxon>Caulobacterales</taxon>
        <taxon>Caulobacteraceae</taxon>
        <taxon>Asticcacaulis</taxon>
    </lineage>
</organism>
<reference evidence="3 4" key="1">
    <citation type="submission" date="2023-01" db="EMBL/GenBank/DDBJ databases">
        <title>Novel species of the genus Asticcacaulis isolated from rivers.</title>
        <authorList>
            <person name="Lu H."/>
        </authorList>
    </citation>
    <scope>NUCLEOTIDE SEQUENCE [LARGE SCALE GENOMIC DNA]</scope>
    <source>
        <strain evidence="3 4">LKC15W</strain>
    </source>
</reference>
<evidence type="ECO:0000313" key="4">
    <source>
        <dbReference type="Proteomes" id="UP001218579"/>
    </source>
</evidence>
<protein>
    <submittedName>
        <fullName evidence="3">Autotransporter outer membrane beta-barrel domain-containing protein</fullName>
    </submittedName>
</protein>
<evidence type="ECO:0000313" key="3">
    <source>
        <dbReference type="EMBL" id="MDC7676549.1"/>
    </source>
</evidence>
<dbReference type="EMBL" id="JAQQKV010000002">
    <property type="protein sequence ID" value="MDC7676549.1"/>
    <property type="molecule type" value="Genomic_DNA"/>
</dbReference>
<dbReference type="InterPro" id="IPR005546">
    <property type="entry name" value="Autotransporte_beta"/>
</dbReference>
<gene>
    <name evidence="3" type="ORF">PQU98_10435</name>
</gene>
<accession>A0ABT5HJY2</accession>
<comment type="caution">
    <text evidence="3">The sequence shown here is derived from an EMBL/GenBank/DDBJ whole genome shotgun (WGS) entry which is preliminary data.</text>
</comment>
<dbReference type="PROSITE" id="PS51208">
    <property type="entry name" value="AUTOTRANSPORTER"/>
    <property type="match status" value="1"/>
</dbReference>
<feature type="signal peptide" evidence="1">
    <location>
        <begin position="1"/>
        <end position="27"/>
    </location>
</feature>
<dbReference type="Pfam" id="PF03797">
    <property type="entry name" value="Autotransporter"/>
    <property type="match status" value="1"/>
</dbReference>
<proteinExistence type="predicted"/>
<feature type="domain" description="Autotransporter" evidence="2">
    <location>
        <begin position="773"/>
        <end position="1049"/>
    </location>
</feature>
<evidence type="ECO:0000256" key="1">
    <source>
        <dbReference type="SAM" id="SignalP"/>
    </source>
</evidence>
<keyword evidence="1" id="KW-0732">Signal</keyword>
<dbReference type="SUPFAM" id="SSF103515">
    <property type="entry name" value="Autotransporter"/>
    <property type="match status" value="1"/>
</dbReference>
<sequence>MPISRFRCATALGVVLAVTGVAPRVWADTSVATATTTPVATSTGGNIDVTSDGSITLTSGTAVTVDSDNTVTLNGTIAMSGAESNSTGVLIDGARSTTLDLSGTITVTDDYTAADEDDDDLVDGVFAEGTGRYGVRATGLLTGAIDIDSTITVEGNQSYGISLEGGRTGDFIFDGTISVLGDDVVGLNLAGTQTGQTYISGSISATGKDSSAVDISGLIDGALIFDGSISGTGYRYTSIGEDYLDLLQADDLYQNKALVSISNDVTQGILINAGVTSTDDDNTDENGNGIEDTEEGTASIAQYGGNAGLLVGSDSKAITISPIVVADTAVEPDEVNHGLDIRGSIASYGIYEGIDATAVQIAGLGYDTTITNGISISGSVGSTAYEGIARGLSLLEGAQVGRLDVSGSLTASSTTTDYDTAYALDIASGANLSALNIKTGGSVVAYGYGTTANATAIRDQSNTLTSITVNGGITASITPGDEDEDDVTDTAVNRAVAIDLSGNTVATNLNITDEYPDDDDYAAPYIAGDVKFGSGNDSLTMSGGYLYGNVDFSAGANSLTLDDEAILLGKLTGAGTVAVDIENARLGLSAGSQLNLSSLHLGSEAELYMVLQTAAPTTPVFINSGPTTFDDGAAIYLSLDEIIQSPTRFTLMTGTNIDYGSLDLEDMDENVPWLYKVSLATGEANENLYADFRVRTQSESGLNMNEYSALNAILTAASTVDATTTTILSETTRSGFTKVYTAFLPDYSGENLLTLSKGHQALNQSLAKQSFLPDAGQTQYWLQEYGYSLKRERGDTTGFQSTGFSFAGGAERGLGQNQAIGVYVSYTTTSPEDTYATANETTSAEDITIGGYWRVNAGNLKGWASAGLGRTMFTSERELLSDYSALISTGKWNGYSLSGNFGASYETALGPVSLKPTATVDYYALKEDSRTETGGGSSFDLSVDDRTSHLASAAAILYLGRAKKDALIRPEAWVGYRSNFSVNIDDTVARFGDGTPFTLTGGDLKGGAPVVGMRLSAGNEYGYLSLEAEGEKYSEYDNYSISLRTGFKF</sequence>
<dbReference type="Gene3D" id="2.40.128.130">
    <property type="entry name" value="Autotransporter beta-domain"/>
    <property type="match status" value="1"/>
</dbReference>
<keyword evidence="4" id="KW-1185">Reference proteome</keyword>
<feature type="chain" id="PRO_5047294934" evidence="1">
    <location>
        <begin position="28"/>
        <end position="1049"/>
    </location>
</feature>
<evidence type="ECO:0000259" key="2">
    <source>
        <dbReference type="PROSITE" id="PS51208"/>
    </source>
</evidence>
<dbReference type="InterPro" id="IPR036709">
    <property type="entry name" value="Autotransporte_beta_dom_sf"/>
</dbReference>